<dbReference type="FunFam" id="2.60.40.10:FF:000031">
    <property type="entry name" value="Myosin-binding protein C, slow type"/>
    <property type="match status" value="1"/>
</dbReference>
<sequence>MGRKDSVWSLGEGQSVEELDKPVENTQLSTLLIEKPQSGSISVGEDISFVAKVEAKDLLRKPTIKWFKGKWMDLASKTGKHLQLKESFDRFTKVHTFEMHIMKAKDNFTGNYREPKQDDTPEVDVWEILKNARPDEYEKIAFMYGITDLRGLLRRLKKTKKEEKKSEAFAKKLEPAYQVDKGGKIRFMVDLADPTVELKWLKNGQEIRPTPKYIFEHKGTQRIMIINNCTLQDDAAYTVAAGEEKSTTELFVKELPVKITKELQPVKTTVNERIELECEVSEDGAPVKWMKNGVELPIGVRSRYRVKSDGNKHYLIIDDAMKEDTGTYSVMATGGTSQAHIQVDLKPLKIHQDLSGQTIRLGQPLKLHCEISPGNVPGRWYRNGQLIQQNDHINITHRARNHRLEIENASIHDAGDYTFVLEGYTQSLSCRVHIIDPPKVHLDSLNFPDNTVTIVAGNKLRLEVPISGEPAPRVVWMKGERVIPELGSRVRAETFPDHTSLTIDVTERGDTDSYKIVVQNEAGEDTATVKVKVVDIPDPPEAPMVPEVGGDWCLMAWDPPVYDGGSPLLGYFIERKKKQSSRWMRLNFDLCKETSFEPKKMIEGVPYEVRVFAVNAIGTSRPSDPSRAFIPLAVTSDPTVLVVDDVTDTTVTMKWRPPDTIGAAGLDGYVVEYCFEGTEEWVVANPEMTEKTKYTITGLPPESKIFVRVKAINKAGSSIPRTLQHPILVKEIIERPKIRLPRHLKQTYIRRVGEAINLVIPFLGKPRPKVSWLKGGQAVDPTQVSIRNSECDSIIFIRKAERKHSGKYEMSVHVENYVDTAILDIQIVDLPGPPQCVKIEEVWGENVALEWIPPKDSGNAPISGYTIQKADKKTMEWYTCVEHYHRNCITLTELVVGNEYFFRIFSENMCGLSECATATKDSAFILKEDLNLKIPEYNEYDFAEAPNFTQPLINTFAIAGYNATLNCSVRANPRPKVIWMKNKIAIIDDPRYRMFSNQGVCTLEIRKPNPYDGGTYTCKAINDLGEAQVDCKLEVKEPLSAQQLKRLEEHKYSASGRSLFEPPCQIYWNWLVQQIPTWVAPNTLTITGLVVNIFTTVILVYYCPSATEEAPSWAFILSALGLFIYQSLDAIDGKQARRTNSSSALGELFDHGCDAVSTVFVAVGTCICCGMGAYPNWMFFCGFVGMFMFFCAHWQTYVSGTLRFGLVDVTEVQFAIIIMYLMTAFGGVGLWDSRLPVLGIKLHIFPIMGIIGGALFSCSNYFQVIMNGGVGKNGSTVADTSVLSPGMHVVLILTLAFIIFKKSSSQLFELHPCLYILTFGLVMAKISNKLVVAHMTKSELHLPDTAFIGPGLLFLNQYFNSFINEYFVLCTALLLSLVDLTRYCTGVCIQIAAHLKISVFSITPQVCKNQD</sequence>
<dbReference type="SMART" id="SM00409">
    <property type="entry name" value="IG"/>
    <property type="match status" value="6"/>
</dbReference>
<dbReference type="GO" id="GO:0016020">
    <property type="term" value="C:membrane"/>
    <property type="evidence" value="ECO:0007669"/>
    <property type="project" value="UniProtKB-SubCell"/>
</dbReference>
<keyword evidence="15" id="KW-0443">Lipid metabolism</keyword>
<dbReference type="InterPro" id="IPR050964">
    <property type="entry name" value="Striated_Muscle_Regulatory"/>
</dbReference>
<evidence type="ECO:0000256" key="20">
    <source>
        <dbReference type="ARBA" id="ARBA00036651"/>
    </source>
</evidence>
<dbReference type="InterPro" id="IPR036116">
    <property type="entry name" value="FN3_sf"/>
</dbReference>
<dbReference type="EC" id="2.7.8.2" evidence="24"/>
<dbReference type="GO" id="GO:0003779">
    <property type="term" value="F:actin binding"/>
    <property type="evidence" value="ECO:0007669"/>
    <property type="project" value="UniProtKB-KW"/>
</dbReference>
<dbReference type="PROSITE" id="PS00379">
    <property type="entry name" value="CDP_ALCOHOL_P_TRANSF"/>
    <property type="match status" value="1"/>
</dbReference>
<dbReference type="InterPro" id="IPR048254">
    <property type="entry name" value="CDP_ALCOHOL_P_TRANSF_CS"/>
</dbReference>
<dbReference type="InterPro" id="IPR007110">
    <property type="entry name" value="Ig-like_dom"/>
</dbReference>
<keyword evidence="12 31" id="KW-0472">Membrane</keyword>
<keyword evidence="5" id="KW-0444">Lipid biosynthesis</keyword>
<evidence type="ECO:0000313" key="34">
    <source>
        <dbReference type="EMBL" id="KAJ8268985.1"/>
    </source>
</evidence>
<evidence type="ECO:0000256" key="1">
    <source>
        <dbReference type="ARBA" id="ARBA00004141"/>
    </source>
</evidence>
<dbReference type="Pfam" id="PF18362">
    <property type="entry name" value="THB"/>
    <property type="match status" value="1"/>
</dbReference>
<evidence type="ECO:0000256" key="28">
    <source>
        <dbReference type="ARBA" id="ARBA00072307"/>
    </source>
</evidence>
<keyword evidence="18" id="KW-0393">Immunoglobulin domain</keyword>
<keyword evidence="13" id="KW-0514">Muscle protein</keyword>
<evidence type="ECO:0000256" key="27">
    <source>
        <dbReference type="ARBA" id="ARBA00063381"/>
    </source>
</evidence>
<evidence type="ECO:0000256" key="14">
    <source>
        <dbReference type="ARBA" id="ARBA00023203"/>
    </source>
</evidence>
<evidence type="ECO:0000256" key="13">
    <source>
        <dbReference type="ARBA" id="ARBA00023179"/>
    </source>
</evidence>
<organism evidence="34 35">
    <name type="scientific">Conger conger</name>
    <name type="common">Conger eel</name>
    <name type="synonym">Muraena conger</name>
    <dbReference type="NCBI Taxonomy" id="82655"/>
    <lineage>
        <taxon>Eukaryota</taxon>
        <taxon>Metazoa</taxon>
        <taxon>Chordata</taxon>
        <taxon>Craniata</taxon>
        <taxon>Vertebrata</taxon>
        <taxon>Euteleostomi</taxon>
        <taxon>Actinopterygii</taxon>
        <taxon>Neopterygii</taxon>
        <taxon>Teleostei</taxon>
        <taxon>Anguilliformes</taxon>
        <taxon>Congridae</taxon>
        <taxon>Conger</taxon>
    </lineage>
</organism>
<evidence type="ECO:0000256" key="30">
    <source>
        <dbReference type="RuleBase" id="RU003750"/>
    </source>
</evidence>
<evidence type="ECO:0000256" key="16">
    <source>
        <dbReference type="ARBA" id="ARBA00023211"/>
    </source>
</evidence>
<feature type="transmembrane region" description="Helical" evidence="31">
    <location>
        <begin position="1177"/>
        <end position="1197"/>
    </location>
</feature>
<evidence type="ECO:0000256" key="22">
    <source>
        <dbReference type="ARBA" id="ARBA00037890"/>
    </source>
</evidence>
<evidence type="ECO:0000256" key="9">
    <source>
        <dbReference type="ARBA" id="ARBA00022737"/>
    </source>
</evidence>
<evidence type="ECO:0000259" key="33">
    <source>
        <dbReference type="PROSITE" id="PS50853"/>
    </source>
</evidence>
<evidence type="ECO:0000256" key="25">
    <source>
        <dbReference type="ARBA" id="ARBA00048570"/>
    </source>
</evidence>
<dbReference type="SUPFAM" id="SSF49265">
    <property type="entry name" value="Fibronectin type III"/>
    <property type="match status" value="2"/>
</dbReference>
<evidence type="ECO:0000256" key="3">
    <source>
        <dbReference type="ARBA" id="ARBA00010441"/>
    </source>
</evidence>
<dbReference type="SUPFAM" id="SSF48726">
    <property type="entry name" value="Immunoglobulin"/>
    <property type="match status" value="7"/>
</dbReference>
<dbReference type="FunFam" id="2.60.40.10:FF:000060">
    <property type="entry name" value="Myosin-binding protein C, slow type"/>
    <property type="match status" value="1"/>
</dbReference>
<evidence type="ECO:0000256" key="11">
    <source>
        <dbReference type="ARBA" id="ARBA00022989"/>
    </source>
</evidence>
<reference evidence="34" key="1">
    <citation type="journal article" date="2023" name="Science">
        <title>Genome structures resolve the early diversification of teleost fishes.</title>
        <authorList>
            <person name="Parey E."/>
            <person name="Louis A."/>
            <person name="Montfort J."/>
            <person name="Bouchez O."/>
            <person name="Roques C."/>
            <person name="Iampietro C."/>
            <person name="Lluch J."/>
            <person name="Castinel A."/>
            <person name="Donnadieu C."/>
            <person name="Desvignes T."/>
            <person name="Floi Bucao C."/>
            <person name="Jouanno E."/>
            <person name="Wen M."/>
            <person name="Mejri S."/>
            <person name="Dirks R."/>
            <person name="Jansen H."/>
            <person name="Henkel C."/>
            <person name="Chen W.J."/>
            <person name="Zahm M."/>
            <person name="Cabau C."/>
            <person name="Klopp C."/>
            <person name="Thompson A.W."/>
            <person name="Robinson-Rechavi M."/>
            <person name="Braasch I."/>
            <person name="Lecointre G."/>
            <person name="Bobe J."/>
            <person name="Postlethwait J.H."/>
            <person name="Berthelot C."/>
            <person name="Roest Crollius H."/>
            <person name="Guiguen Y."/>
        </authorList>
    </citation>
    <scope>NUCLEOTIDE SEQUENCE</scope>
    <source>
        <strain evidence="34">Concon-B</strain>
    </source>
</reference>
<keyword evidence="4" id="KW-0787">Thick filament</keyword>
<feature type="domain" description="Fibronectin type-III" evidence="33">
    <location>
        <begin position="637"/>
        <end position="732"/>
    </location>
</feature>
<feature type="domain" description="Ig-like" evidence="32">
    <location>
        <begin position="256"/>
        <end position="342"/>
    </location>
</feature>
<feature type="transmembrane region" description="Helical" evidence="31">
    <location>
        <begin position="1110"/>
        <end position="1128"/>
    </location>
</feature>
<comment type="pathway">
    <text evidence="2">Lipid metabolism.</text>
</comment>
<comment type="subcellular location">
    <subcellularLocation>
        <location evidence="1">Membrane</location>
        <topology evidence="1">Multi-pass membrane protein</topology>
    </subcellularLocation>
</comment>
<dbReference type="GO" id="GO:0004142">
    <property type="term" value="F:diacylglycerol cholinephosphotransferase activity"/>
    <property type="evidence" value="ECO:0007669"/>
    <property type="project" value="UniProtKB-EC"/>
</dbReference>
<dbReference type="GO" id="GO:0012505">
    <property type="term" value="C:endomembrane system"/>
    <property type="evidence" value="ECO:0007669"/>
    <property type="project" value="UniProtKB-ARBA"/>
</dbReference>
<comment type="caution">
    <text evidence="34">The sequence shown here is derived from an EMBL/GenBank/DDBJ whole genome shotgun (WGS) entry which is preliminary data.</text>
</comment>
<evidence type="ECO:0000256" key="15">
    <source>
        <dbReference type="ARBA" id="ARBA00023209"/>
    </source>
</evidence>
<feature type="transmembrane region" description="Helical" evidence="31">
    <location>
        <begin position="1148"/>
        <end position="1170"/>
    </location>
</feature>
<evidence type="ECO:0000256" key="17">
    <source>
        <dbReference type="ARBA" id="ARBA00023264"/>
    </source>
</evidence>
<evidence type="ECO:0000256" key="10">
    <source>
        <dbReference type="ARBA" id="ARBA00022889"/>
    </source>
</evidence>
<evidence type="ECO:0000256" key="18">
    <source>
        <dbReference type="ARBA" id="ARBA00023319"/>
    </source>
</evidence>
<name>A0A9Q1DGQ0_CONCO</name>
<feature type="transmembrane region" description="Helical" evidence="31">
    <location>
        <begin position="1243"/>
        <end position="1262"/>
    </location>
</feature>
<keyword evidence="6" id="KW-0597">Phosphoprotein</keyword>
<dbReference type="InterPro" id="IPR040849">
    <property type="entry name" value="MyBP-C_THB"/>
</dbReference>
<accession>A0A9Q1DGQ0</accession>
<feature type="domain" description="Ig-like" evidence="32">
    <location>
        <begin position="946"/>
        <end position="1034"/>
    </location>
</feature>
<dbReference type="InterPro" id="IPR043130">
    <property type="entry name" value="CDP-OH_PTrfase_TM_dom"/>
</dbReference>
<dbReference type="FunFam" id="2.60.40.10:FF:000081">
    <property type="entry name" value="Myosin-binding protein C, slow type"/>
    <property type="match status" value="1"/>
</dbReference>
<dbReference type="FunFam" id="2.60.40.10:FF:000111">
    <property type="entry name" value="Myosin-binding protein C, slow type"/>
    <property type="match status" value="1"/>
</dbReference>
<evidence type="ECO:0000256" key="29">
    <source>
        <dbReference type="ARBA" id="ARBA00083445"/>
    </source>
</evidence>
<feature type="transmembrane region" description="Helical" evidence="31">
    <location>
        <begin position="1084"/>
        <end position="1103"/>
    </location>
</feature>
<keyword evidence="7 30" id="KW-0808">Transferase</keyword>
<comment type="catalytic activity">
    <reaction evidence="25">
        <text>CDP-choline + a 1,2-diacyl-sn-glycerol = a 1,2-diacyl-sn-glycero-3-phosphocholine + CMP + H(+)</text>
        <dbReference type="Rhea" id="RHEA:32939"/>
        <dbReference type="ChEBI" id="CHEBI:15378"/>
        <dbReference type="ChEBI" id="CHEBI:17815"/>
        <dbReference type="ChEBI" id="CHEBI:57643"/>
        <dbReference type="ChEBI" id="CHEBI:58779"/>
        <dbReference type="ChEBI" id="CHEBI:60377"/>
        <dbReference type="EC" id="2.7.8.2"/>
    </reaction>
    <physiologicalReaction direction="left-to-right" evidence="25">
        <dbReference type="Rhea" id="RHEA:32940"/>
    </physiologicalReaction>
</comment>
<dbReference type="Pfam" id="PF00041">
    <property type="entry name" value="fn3"/>
    <property type="match status" value="3"/>
</dbReference>
<keyword evidence="17" id="KW-1208">Phospholipid metabolism</keyword>
<dbReference type="InterPro" id="IPR003599">
    <property type="entry name" value="Ig_sub"/>
</dbReference>
<dbReference type="InterPro" id="IPR000462">
    <property type="entry name" value="CDP-OH_P_trans"/>
</dbReference>
<evidence type="ECO:0000256" key="6">
    <source>
        <dbReference type="ARBA" id="ARBA00022553"/>
    </source>
</evidence>
<dbReference type="FunFam" id="2.60.40.10:FF:000062">
    <property type="entry name" value="Myosin-binding protein C, slow type"/>
    <property type="match status" value="1"/>
</dbReference>
<dbReference type="GO" id="GO:0007155">
    <property type="term" value="P:cell adhesion"/>
    <property type="evidence" value="ECO:0007669"/>
    <property type="project" value="UniProtKB-KW"/>
</dbReference>
<keyword evidence="11 31" id="KW-1133">Transmembrane helix</keyword>
<evidence type="ECO:0000256" key="21">
    <source>
        <dbReference type="ARBA" id="ARBA00036890"/>
    </source>
</evidence>
<evidence type="ECO:0000313" key="35">
    <source>
        <dbReference type="Proteomes" id="UP001152803"/>
    </source>
</evidence>
<comment type="catalytic activity">
    <reaction evidence="19">
        <text>1-hexadecanoyl-2-(4Z,7Z,10Z,13Z,16Z,19Z-docosahexaenoyl)-sn-glycerol + CDP-choline = 1-hexadecanoyl-2-(4Z,7Z,10Z,13Z,16Z,19Z-docosahexaenoyl)-sn-glycero-3-phosphocholine + CMP + H(+)</text>
        <dbReference type="Rhea" id="RHEA:54332"/>
        <dbReference type="ChEBI" id="CHEBI:15378"/>
        <dbReference type="ChEBI" id="CHEBI:58779"/>
        <dbReference type="ChEBI" id="CHEBI:60377"/>
        <dbReference type="ChEBI" id="CHEBI:74963"/>
        <dbReference type="ChEBI" id="CHEBI:82949"/>
    </reaction>
    <physiologicalReaction direction="left-to-right" evidence="19">
        <dbReference type="Rhea" id="RHEA:54333"/>
    </physiologicalReaction>
</comment>
<evidence type="ECO:0000256" key="12">
    <source>
        <dbReference type="ARBA" id="ARBA00023136"/>
    </source>
</evidence>
<dbReference type="InterPro" id="IPR003598">
    <property type="entry name" value="Ig_sub2"/>
</dbReference>
<dbReference type="Gene3D" id="1.20.120.1760">
    <property type="match status" value="1"/>
</dbReference>
<dbReference type="InterPro" id="IPR013783">
    <property type="entry name" value="Ig-like_fold"/>
</dbReference>
<dbReference type="OrthoDB" id="6107607at2759"/>
<dbReference type="Proteomes" id="UP001152803">
    <property type="component" value="Unassembled WGS sequence"/>
</dbReference>
<dbReference type="Pfam" id="PF07679">
    <property type="entry name" value="I-set"/>
    <property type="match status" value="6"/>
</dbReference>
<feature type="transmembrane region" description="Helical" evidence="31">
    <location>
        <begin position="1212"/>
        <end position="1231"/>
    </location>
</feature>
<dbReference type="FunFam" id="2.60.40.10:FF:000070">
    <property type="entry name" value="Myosin-binding protein C, slow type"/>
    <property type="match status" value="1"/>
</dbReference>
<feature type="transmembrane region" description="Helical" evidence="31">
    <location>
        <begin position="1282"/>
        <end position="1300"/>
    </location>
</feature>
<dbReference type="Pfam" id="PF01066">
    <property type="entry name" value="CDP-OH_P_transf"/>
    <property type="match status" value="1"/>
</dbReference>
<dbReference type="InterPro" id="IPR013098">
    <property type="entry name" value="Ig_I-set"/>
</dbReference>
<evidence type="ECO:0000259" key="32">
    <source>
        <dbReference type="PROSITE" id="PS50835"/>
    </source>
</evidence>
<keyword evidence="8 31" id="KW-0812">Transmembrane</keyword>
<keyword evidence="16" id="KW-0464">Manganese</keyword>
<keyword evidence="35" id="KW-1185">Reference proteome</keyword>
<keyword evidence="15" id="KW-0594">Phospholipid biosynthesis</keyword>
<feature type="domain" description="Ig-like" evidence="32">
    <location>
        <begin position="347"/>
        <end position="429"/>
    </location>
</feature>
<dbReference type="SMART" id="SM00060">
    <property type="entry name" value="FN3"/>
    <property type="match status" value="3"/>
</dbReference>
<dbReference type="PANTHER" id="PTHR13817:SF27">
    <property type="entry name" value="MYOSIN-BINDING PROTEIN C, SLOW-TYPE"/>
    <property type="match status" value="1"/>
</dbReference>
<comment type="catalytic activity">
    <reaction evidence="20">
        <text>1,2-dioctanoyl-sn-glycerol + CDP-choline = 1,2-dioctanoyl-sn-glycero-3-phosphocholine + CMP + H(+)</text>
        <dbReference type="Rhea" id="RHEA:54232"/>
        <dbReference type="ChEBI" id="CHEBI:15378"/>
        <dbReference type="ChEBI" id="CHEBI:58779"/>
        <dbReference type="ChEBI" id="CHEBI:60377"/>
        <dbReference type="ChEBI" id="CHEBI:76979"/>
        <dbReference type="ChEBI" id="CHEBI:78228"/>
    </reaction>
    <physiologicalReaction direction="left-to-right" evidence="20">
        <dbReference type="Rhea" id="RHEA:54233"/>
    </physiologicalReaction>
</comment>
<dbReference type="Gene3D" id="2.60.40.10">
    <property type="entry name" value="Immunoglobulins"/>
    <property type="match status" value="10"/>
</dbReference>
<dbReference type="SMART" id="SM00408">
    <property type="entry name" value="IGc2"/>
    <property type="match status" value="5"/>
</dbReference>
<dbReference type="GO" id="GO:0032982">
    <property type="term" value="C:myosin filament"/>
    <property type="evidence" value="ECO:0007669"/>
    <property type="project" value="UniProtKB-KW"/>
</dbReference>
<comment type="pathway">
    <text evidence="22">Phospholipid metabolism; phosphatidylcholine biosynthesis; phosphatidylcholine from phosphocholine: step 2/2.</text>
</comment>
<keyword evidence="9" id="KW-0677">Repeat</keyword>
<proteinExistence type="inferred from homology"/>
<dbReference type="FunFam" id="2.60.40.10:FF:000249">
    <property type="entry name" value="myosin-binding protein C, slow-type isoform X4"/>
    <property type="match status" value="1"/>
</dbReference>
<dbReference type="EMBL" id="JAFJMO010000008">
    <property type="protein sequence ID" value="KAJ8268985.1"/>
    <property type="molecule type" value="Genomic_DNA"/>
</dbReference>
<evidence type="ECO:0000256" key="2">
    <source>
        <dbReference type="ARBA" id="ARBA00005189"/>
    </source>
</evidence>
<feature type="domain" description="Fibronectin type-III" evidence="33">
    <location>
        <begin position="833"/>
        <end position="929"/>
    </location>
</feature>
<evidence type="ECO:0000256" key="26">
    <source>
        <dbReference type="ARBA" id="ARBA00057725"/>
    </source>
</evidence>
<evidence type="ECO:0000256" key="19">
    <source>
        <dbReference type="ARBA" id="ARBA00036100"/>
    </source>
</evidence>
<dbReference type="FunFam" id="1.20.120.1760:FF:000002">
    <property type="entry name" value="Choline/ethanolamine phosphotransferase 1"/>
    <property type="match status" value="1"/>
</dbReference>
<feature type="domain" description="Fibronectin type-III" evidence="33">
    <location>
        <begin position="539"/>
        <end position="633"/>
    </location>
</feature>
<comment type="similarity">
    <text evidence="3 30">Belongs to the CDP-alcohol phosphatidyltransferase class-I family.</text>
</comment>
<evidence type="ECO:0000256" key="24">
    <source>
        <dbReference type="ARBA" id="ARBA00038987"/>
    </source>
</evidence>
<protein>
    <recommendedName>
        <fullName evidence="28">Myosin-binding protein C, slow-type</fullName>
        <ecNumber evidence="24">2.7.8.2</ecNumber>
    </recommendedName>
    <alternativeName>
        <fullName evidence="29">C-protein, skeletal muscle slow isoform</fullName>
    </alternativeName>
</protein>
<evidence type="ECO:0000256" key="31">
    <source>
        <dbReference type="SAM" id="Phobius"/>
    </source>
</evidence>
<dbReference type="PANTHER" id="PTHR13817">
    <property type="entry name" value="TITIN"/>
    <property type="match status" value="1"/>
</dbReference>
<dbReference type="InterPro" id="IPR003961">
    <property type="entry name" value="FN3_dom"/>
</dbReference>
<dbReference type="InterPro" id="IPR036179">
    <property type="entry name" value="Ig-like_dom_sf"/>
</dbReference>
<evidence type="ECO:0000256" key="23">
    <source>
        <dbReference type="ARBA" id="ARBA00038352"/>
    </source>
</evidence>
<comment type="function">
    <text evidence="26">Thick filament-associated protein located in the crossbridge region of vertebrate striated muscle a bands. Slow skeletal protein that binds to both myosin and actin. In vitro, binds to native thin filaments and modifies the activity of actin-activated myosin ATPase. May modulate muscle contraction or may play a more structural role.</text>
</comment>
<dbReference type="FunFam" id="2.60.40.10:FF:000326">
    <property type="entry name" value="Myosin-binding protein C, cardiac-type"/>
    <property type="match status" value="1"/>
</dbReference>
<evidence type="ECO:0000256" key="5">
    <source>
        <dbReference type="ARBA" id="ARBA00022516"/>
    </source>
</evidence>
<dbReference type="GO" id="GO:0005737">
    <property type="term" value="C:cytoplasm"/>
    <property type="evidence" value="ECO:0007669"/>
    <property type="project" value="UniProtKB-ARBA"/>
</dbReference>
<evidence type="ECO:0000256" key="4">
    <source>
        <dbReference type="ARBA" id="ARBA00022433"/>
    </source>
</evidence>
<dbReference type="CDD" id="cd00063">
    <property type="entry name" value="FN3"/>
    <property type="match status" value="3"/>
</dbReference>
<gene>
    <name evidence="34" type="ORF">COCON_G00115920</name>
</gene>
<keyword evidence="14" id="KW-0009">Actin-binding</keyword>
<evidence type="ECO:0000256" key="7">
    <source>
        <dbReference type="ARBA" id="ARBA00022679"/>
    </source>
</evidence>
<feature type="domain" description="Ig-like" evidence="32">
    <location>
        <begin position="438"/>
        <end position="532"/>
    </location>
</feature>
<dbReference type="PROSITE" id="PS50853">
    <property type="entry name" value="FN3"/>
    <property type="match status" value="3"/>
</dbReference>
<dbReference type="PROSITE" id="PS50835">
    <property type="entry name" value="IG_LIKE"/>
    <property type="match status" value="4"/>
</dbReference>
<evidence type="ECO:0000256" key="8">
    <source>
        <dbReference type="ARBA" id="ARBA00022692"/>
    </source>
</evidence>
<dbReference type="FunFam" id="2.60.40.10:FF:000286">
    <property type="entry name" value="Myosin binding protein C, slow type"/>
    <property type="match status" value="1"/>
</dbReference>
<comment type="catalytic activity">
    <reaction evidence="21">
        <text>1-hexadecanoyl-2-(9Z-octadecenoyl)-sn-glycerol + CDP-choline = 1-hexadecanoyl-2-(9Z-octadecenoyl)-sn-glycero-3-phosphocholine + CMP + H(+)</text>
        <dbReference type="Rhea" id="RHEA:54244"/>
        <dbReference type="ChEBI" id="CHEBI:15378"/>
        <dbReference type="ChEBI" id="CHEBI:58779"/>
        <dbReference type="ChEBI" id="CHEBI:60377"/>
        <dbReference type="ChEBI" id="CHEBI:73001"/>
        <dbReference type="ChEBI" id="CHEBI:75466"/>
    </reaction>
    <physiologicalReaction direction="left-to-right" evidence="21">
        <dbReference type="Rhea" id="RHEA:54245"/>
    </physiologicalReaction>
</comment>
<comment type="similarity">
    <text evidence="23">Belongs to the immunoglobulin superfamily. MyBP family.</text>
</comment>
<keyword evidence="10" id="KW-0130">Cell adhesion</keyword>
<comment type="subunit">
    <text evidence="27">Interacts with USP25 (isoform USP25m only); the interaction prevents proteasomal degradation of MYBPC1.</text>
</comment>